<reference evidence="1 2" key="1">
    <citation type="submission" date="2024-02" db="EMBL/GenBank/DDBJ databases">
        <authorList>
            <person name="Daric V."/>
            <person name="Darras S."/>
        </authorList>
    </citation>
    <scope>NUCLEOTIDE SEQUENCE [LARGE SCALE GENOMIC DNA]</scope>
</reference>
<accession>A0ABP0FDG2</accession>
<name>A0ABP0FDG2_CLALP</name>
<gene>
    <name evidence="1" type="ORF">CVLEPA_LOCUS6826</name>
</gene>
<keyword evidence="2" id="KW-1185">Reference proteome</keyword>
<proteinExistence type="predicted"/>
<evidence type="ECO:0000313" key="2">
    <source>
        <dbReference type="Proteomes" id="UP001642483"/>
    </source>
</evidence>
<sequence>MSAGAKSWEIQLKKGEVAYLQFDEVLFSCASAELKLIKADGKVILICKTEKPLHYPNFVFQNNVTITMERFTTKCSEANISFVYNRIEIRELLNKN</sequence>
<protein>
    <submittedName>
        <fullName evidence="1">Uncharacterized protein</fullName>
    </submittedName>
</protein>
<evidence type="ECO:0000313" key="1">
    <source>
        <dbReference type="EMBL" id="CAK8677446.1"/>
    </source>
</evidence>
<comment type="caution">
    <text evidence="1">The sequence shown here is derived from an EMBL/GenBank/DDBJ whole genome shotgun (WGS) entry which is preliminary data.</text>
</comment>
<dbReference type="EMBL" id="CAWYQH010000046">
    <property type="protein sequence ID" value="CAK8677446.1"/>
    <property type="molecule type" value="Genomic_DNA"/>
</dbReference>
<dbReference type="Proteomes" id="UP001642483">
    <property type="component" value="Unassembled WGS sequence"/>
</dbReference>
<organism evidence="1 2">
    <name type="scientific">Clavelina lepadiformis</name>
    <name type="common">Light-bulb sea squirt</name>
    <name type="synonym">Ascidia lepadiformis</name>
    <dbReference type="NCBI Taxonomy" id="159417"/>
    <lineage>
        <taxon>Eukaryota</taxon>
        <taxon>Metazoa</taxon>
        <taxon>Chordata</taxon>
        <taxon>Tunicata</taxon>
        <taxon>Ascidiacea</taxon>
        <taxon>Aplousobranchia</taxon>
        <taxon>Clavelinidae</taxon>
        <taxon>Clavelina</taxon>
    </lineage>
</organism>